<dbReference type="InterPro" id="IPR002942">
    <property type="entry name" value="S4_RNA-bd"/>
</dbReference>
<dbReference type="Gene3D" id="3.30.70.330">
    <property type="match status" value="1"/>
</dbReference>
<dbReference type="PANTHER" id="PTHR13633:SF3">
    <property type="entry name" value="MITOCHONDRIAL TRANSCRIPTION RESCUE FACTOR 1"/>
    <property type="match status" value="1"/>
</dbReference>
<dbReference type="RefSeq" id="WP_087457687.1">
    <property type="nucleotide sequence ID" value="NZ_CP021434.1"/>
</dbReference>
<feature type="domain" description="RNA-binding S4" evidence="2">
    <location>
        <begin position="184"/>
        <end position="249"/>
    </location>
</feature>
<accession>A0A1Y0IS94</accession>
<keyword evidence="4" id="KW-1185">Reference proteome</keyword>
<dbReference type="KEGG" id="tum:CBW65_16005"/>
<protein>
    <recommendedName>
        <fullName evidence="2">RNA-binding S4 domain-containing protein</fullName>
    </recommendedName>
</protein>
<keyword evidence="1" id="KW-0694">RNA-binding</keyword>
<dbReference type="Gene3D" id="3.30.1370.160">
    <property type="match status" value="1"/>
</dbReference>
<dbReference type="Gene3D" id="3.10.290.10">
    <property type="entry name" value="RNA-binding S4 domain"/>
    <property type="match status" value="1"/>
</dbReference>
<evidence type="ECO:0000259" key="2">
    <source>
        <dbReference type="SMART" id="SM00363"/>
    </source>
</evidence>
<dbReference type="Proteomes" id="UP000195437">
    <property type="component" value="Chromosome"/>
</dbReference>
<evidence type="ECO:0000313" key="3">
    <source>
        <dbReference type="EMBL" id="ARU62325.1"/>
    </source>
</evidence>
<proteinExistence type="predicted"/>
<dbReference type="Pfam" id="PF17774">
    <property type="entry name" value="YlmH_RBD"/>
    <property type="match status" value="1"/>
</dbReference>
<dbReference type="EMBL" id="CP021434">
    <property type="protein sequence ID" value="ARU62325.1"/>
    <property type="molecule type" value="Genomic_DNA"/>
</dbReference>
<evidence type="ECO:0000313" key="4">
    <source>
        <dbReference type="Proteomes" id="UP000195437"/>
    </source>
</evidence>
<evidence type="ECO:0000256" key="1">
    <source>
        <dbReference type="PROSITE-ProRule" id="PRU00182"/>
    </source>
</evidence>
<dbReference type="AlphaFoldDB" id="A0A1Y0IS94"/>
<reference evidence="4" key="1">
    <citation type="submission" date="2017-05" db="EMBL/GenBank/DDBJ databases">
        <authorList>
            <person name="Sung H."/>
        </authorList>
    </citation>
    <scope>NUCLEOTIDE SEQUENCE [LARGE SCALE GENOMIC DNA]</scope>
    <source>
        <strain evidence="4">AR23208</strain>
    </source>
</reference>
<dbReference type="SUPFAM" id="SSF55174">
    <property type="entry name" value="Alpha-L RNA-binding motif"/>
    <property type="match status" value="1"/>
</dbReference>
<dbReference type="PROSITE" id="PS50889">
    <property type="entry name" value="S4"/>
    <property type="match status" value="1"/>
</dbReference>
<dbReference type="InterPro" id="IPR048443">
    <property type="entry name" value="RqcP2_N"/>
</dbReference>
<sequence length="260" mass="29236">MKRQDVMMHYRPQERPFVDRTIDLVARVDERQTPVLTDFLDPRQVKITESIARSSQDVTLYLSGGHEQAERQRALLVPSYWGPEADDFELSFLRIGIPGEYVKLKHGDYLGSLVGLGLKRGKIGDISVHEDGCDLVVTRDIADFIRLHLSQVGRATVHIEEISASEYLAPRVEYQEKEFTVMSLRVDAVAGESFGLSRTKVVDPIKSGKLQLNWQVIDDPATAVEEGDVLSLRGHGRAKILEIIGQSRKGRTILKIGKYL</sequence>
<name>A0A1Y0IS94_9BACL</name>
<dbReference type="InterPro" id="IPR040591">
    <property type="entry name" value="RqcP2_RBD"/>
</dbReference>
<dbReference type="SMART" id="SM00363">
    <property type="entry name" value="S4"/>
    <property type="match status" value="1"/>
</dbReference>
<dbReference type="Pfam" id="PF21278">
    <property type="entry name" value="YlmH_1st"/>
    <property type="match status" value="1"/>
</dbReference>
<dbReference type="GO" id="GO:0003723">
    <property type="term" value="F:RNA binding"/>
    <property type="evidence" value="ECO:0007669"/>
    <property type="project" value="UniProtKB-KW"/>
</dbReference>
<dbReference type="CDD" id="cd00165">
    <property type="entry name" value="S4"/>
    <property type="match status" value="1"/>
</dbReference>
<dbReference type="InterPro" id="IPR036986">
    <property type="entry name" value="S4_RNA-bd_sf"/>
</dbReference>
<dbReference type="InterPro" id="IPR012677">
    <property type="entry name" value="Nucleotide-bd_a/b_plait_sf"/>
</dbReference>
<dbReference type="OrthoDB" id="9812787at2"/>
<dbReference type="PANTHER" id="PTHR13633">
    <property type="entry name" value="MITOCHONDRIAL TRANSCRIPTION RESCUE FACTOR 1"/>
    <property type="match status" value="1"/>
</dbReference>
<gene>
    <name evidence="3" type="ORF">CBW65_16005</name>
</gene>
<organism evidence="3 4">
    <name type="scientific">Tumebacillus avium</name>
    <dbReference type="NCBI Taxonomy" id="1903704"/>
    <lineage>
        <taxon>Bacteria</taxon>
        <taxon>Bacillati</taxon>
        <taxon>Bacillota</taxon>
        <taxon>Bacilli</taxon>
        <taxon>Bacillales</taxon>
        <taxon>Alicyclobacillaceae</taxon>
        <taxon>Tumebacillus</taxon>
    </lineage>
</organism>